<sequence length="360" mass="36211">MHPTAGSLPGALAALILALPATISAHVAATAPGPSVGANVPLPAAVPAASATAKIPLASGAPGAPGAPSPEAQFPNGQIPNAQMPGQFPTGQFPNAQFPNGQTPNGQFPNGQAPNGQFPNGQVPNGQGQPQQPPVNVNCAQGVHIIVARGGEERPGMGMIGKVADNVMAQIPGSSIEAVDYPASLSEYSRSQGVGVQVMSQMVANYVAACPSSRIVLLGYSQGAHVAADLVCGASEAQFATQGMPALPAELQRNIAAVVMMGDPSRSADAPFNQGNATKGGMFPRRDAKQNCGSMTERMVSFCTSGDLFCDSGDDLGVHLSYAEKNLDTATKFIVERANVWAANGGGGGGGGGGGYPGYP</sequence>
<dbReference type="EMBL" id="JH793065">
    <property type="protein sequence ID" value="ELQ34942.1"/>
    <property type="molecule type" value="Genomic_DNA"/>
</dbReference>
<name>A0AA97PHP0_PYRO3</name>
<dbReference type="SUPFAM" id="SSF53474">
    <property type="entry name" value="alpha/beta-Hydrolases"/>
    <property type="match status" value="1"/>
</dbReference>
<dbReference type="GO" id="GO:0052689">
    <property type="term" value="F:carboxylic ester hydrolase activity"/>
    <property type="evidence" value="ECO:0007669"/>
    <property type="project" value="UniProtKB-ARBA"/>
</dbReference>
<keyword evidence="2" id="KW-1015">Disulfide bond</keyword>
<evidence type="ECO:0008006" key="6">
    <source>
        <dbReference type="Google" id="ProtNLM"/>
    </source>
</evidence>
<evidence type="ECO:0000256" key="1">
    <source>
        <dbReference type="ARBA" id="ARBA00022801"/>
    </source>
</evidence>
<dbReference type="SMART" id="SM01110">
    <property type="entry name" value="Cutinase"/>
    <property type="match status" value="1"/>
</dbReference>
<dbReference type="InterPro" id="IPR029058">
    <property type="entry name" value="AB_hydrolase_fold"/>
</dbReference>
<feature type="chain" id="PRO_5041689168" description="Cutinase" evidence="4">
    <location>
        <begin position="26"/>
        <end position="360"/>
    </location>
</feature>
<feature type="non-terminal residue" evidence="5">
    <location>
        <position position="360"/>
    </location>
</feature>
<evidence type="ECO:0000313" key="5">
    <source>
        <dbReference type="EMBL" id="ELQ34942.1"/>
    </source>
</evidence>
<keyword evidence="4" id="KW-0732">Signal</keyword>
<evidence type="ECO:0000256" key="3">
    <source>
        <dbReference type="SAM" id="MobiDB-lite"/>
    </source>
</evidence>
<dbReference type="InterPro" id="IPR000675">
    <property type="entry name" value="Cutinase/axe"/>
</dbReference>
<feature type="compositionally biased region" description="Low complexity" evidence="3">
    <location>
        <begin position="114"/>
        <end position="136"/>
    </location>
</feature>
<proteinExistence type="predicted"/>
<gene>
    <name evidence="5" type="ORF">OOU_Y34scaffold00737g1</name>
</gene>
<reference evidence="5" key="1">
    <citation type="journal article" date="2012" name="PLoS Genet.">
        <title>Comparative analysis of the genomes of two field isolates of the rice blast fungus Magnaporthe oryzae.</title>
        <authorList>
            <person name="Xue M."/>
            <person name="Yang J."/>
            <person name="Li Z."/>
            <person name="Hu S."/>
            <person name="Yao N."/>
            <person name="Dean R.A."/>
            <person name="Zhao W."/>
            <person name="Shen M."/>
            <person name="Zhang H."/>
            <person name="Li C."/>
            <person name="Liu L."/>
            <person name="Cao L."/>
            <person name="Xu X."/>
            <person name="Xing Y."/>
            <person name="Hsiang T."/>
            <person name="Zhang Z."/>
            <person name="Xu J.R."/>
            <person name="Peng Y.L."/>
        </authorList>
    </citation>
    <scope>NUCLEOTIDE SEQUENCE</scope>
    <source>
        <strain evidence="5">Y34</strain>
    </source>
</reference>
<dbReference type="AlphaFoldDB" id="A0AA97PHP0"/>
<dbReference type="Proteomes" id="UP000011086">
    <property type="component" value="Unassembled WGS sequence"/>
</dbReference>
<dbReference type="Pfam" id="PF01083">
    <property type="entry name" value="Cutinase"/>
    <property type="match status" value="1"/>
</dbReference>
<feature type="compositionally biased region" description="Polar residues" evidence="3">
    <location>
        <begin position="89"/>
        <end position="113"/>
    </location>
</feature>
<keyword evidence="1" id="KW-0378">Hydrolase</keyword>
<accession>A0AA97PHP0</accession>
<dbReference type="PANTHER" id="PTHR33630:SF9">
    <property type="entry name" value="CUTINASE 4"/>
    <property type="match status" value="1"/>
</dbReference>
<dbReference type="PANTHER" id="PTHR33630">
    <property type="entry name" value="CUTINASE RV1984C-RELATED-RELATED"/>
    <property type="match status" value="1"/>
</dbReference>
<protein>
    <recommendedName>
        <fullName evidence="6">Cutinase</fullName>
    </recommendedName>
</protein>
<organism evidence="5">
    <name type="scientific">Pyricularia oryzae (strain Y34)</name>
    <name type="common">Rice blast fungus</name>
    <name type="synonym">Magnaporthe oryzae</name>
    <dbReference type="NCBI Taxonomy" id="1143189"/>
    <lineage>
        <taxon>Eukaryota</taxon>
        <taxon>Fungi</taxon>
        <taxon>Dikarya</taxon>
        <taxon>Ascomycota</taxon>
        <taxon>Pezizomycotina</taxon>
        <taxon>Sordariomycetes</taxon>
        <taxon>Sordariomycetidae</taxon>
        <taxon>Magnaporthales</taxon>
        <taxon>Pyriculariaceae</taxon>
        <taxon>Pyricularia</taxon>
    </lineage>
</organism>
<feature type="compositionally biased region" description="Low complexity" evidence="3">
    <location>
        <begin position="60"/>
        <end position="70"/>
    </location>
</feature>
<dbReference type="Gene3D" id="3.40.50.1820">
    <property type="entry name" value="alpha/beta hydrolase"/>
    <property type="match status" value="1"/>
</dbReference>
<evidence type="ECO:0000256" key="4">
    <source>
        <dbReference type="SAM" id="SignalP"/>
    </source>
</evidence>
<feature type="signal peptide" evidence="4">
    <location>
        <begin position="1"/>
        <end position="25"/>
    </location>
</feature>
<evidence type="ECO:0000256" key="2">
    <source>
        <dbReference type="ARBA" id="ARBA00023157"/>
    </source>
</evidence>
<feature type="region of interest" description="Disordered" evidence="3">
    <location>
        <begin position="60"/>
        <end position="136"/>
    </location>
</feature>